<dbReference type="HOGENOM" id="CLU_797142_0_0_1"/>
<dbReference type="OMA" id="ETHRENI"/>
<dbReference type="PANTHER" id="PTHR31157">
    <property type="entry name" value="SCP DOMAIN-CONTAINING PROTEIN"/>
    <property type="match status" value="1"/>
</dbReference>
<sequence length="377" mass="41577">MCTSVFWAMRVCILIIIPFAVCDVARQVIDAIQESRLKYNLNKLTVVDSMNEIARDRAEILAGSSELENKTELLWELAQKHGYKPIAMGENIGKSVNKEKEGIDIFEEWIKSETHRENIVNAPEYTHLGVYKLKTESGIYLSAIFGQESAEDARKTEKALPQKASYGASNNNGLMVTSTRSTPAPAQKNAPLPMQRQNSMGPMPGISDMRSPLKPVMPQDNKSNKKAYSVVELVYPRMTRLTQDSSQNPPIKFILESEDGKKIQEIEVPETSAQEQTQQAQGSQPQTQQPQGPHILGEGQQVMPGEQPGAINPRTVNFTSPMPHPSPPTPDMLKTQNAQENGSNPSPQKQTIIKLIMVQPGQNNTQSMGAQLSASSA</sequence>
<dbReference type="VEuPathDB" id="MicrosporidiaDB:NEQG_00801"/>
<feature type="compositionally biased region" description="Low complexity" evidence="1">
    <location>
        <begin position="269"/>
        <end position="293"/>
    </location>
</feature>
<dbReference type="PANTHER" id="PTHR31157:SF1">
    <property type="entry name" value="SCP DOMAIN-CONTAINING PROTEIN"/>
    <property type="match status" value="1"/>
</dbReference>
<protein>
    <recommendedName>
        <fullName evidence="3">SCP domain-containing protein</fullName>
    </recommendedName>
</protein>
<feature type="compositionally biased region" description="Polar residues" evidence="1">
    <location>
        <begin position="167"/>
        <end position="184"/>
    </location>
</feature>
<dbReference type="OrthoDB" id="568194at2759"/>
<feature type="domain" description="SCP" evidence="3">
    <location>
        <begin position="30"/>
        <end position="140"/>
    </location>
</feature>
<feature type="compositionally biased region" description="Polar residues" evidence="1">
    <location>
        <begin position="334"/>
        <end position="349"/>
    </location>
</feature>
<evidence type="ECO:0000256" key="1">
    <source>
        <dbReference type="SAM" id="MobiDB-lite"/>
    </source>
</evidence>
<dbReference type="Proteomes" id="UP000002872">
    <property type="component" value="Unassembled WGS sequence"/>
</dbReference>
<organism evidence="4 5">
    <name type="scientific">Nematocida parisii (strain ERTm3)</name>
    <name type="common">Nematode killer fungus</name>
    <dbReference type="NCBI Taxonomy" id="935791"/>
    <lineage>
        <taxon>Eukaryota</taxon>
        <taxon>Fungi</taxon>
        <taxon>Fungi incertae sedis</taxon>
        <taxon>Microsporidia</taxon>
        <taxon>Nematocida</taxon>
    </lineage>
</organism>
<dbReference type="AlphaFoldDB" id="I3EID5"/>
<evidence type="ECO:0000256" key="2">
    <source>
        <dbReference type="SAM" id="SignalP"/>
    </source>
</evidence>
<feature type="signal peptide" evidence="2">
    <location>
        <begin position="1"/>
        <end position="22"/>
    </location>
</feature>
<gene>
    <name evidence="4" type="ORF">NEQG_00801</name>
</gene>
<dbReference type="EMBL" id="GL870877">
    <property type="protein sequence ID" value="EIJ88982.1"/>
    <property type="molecule type" value="Genomic_DNA"/>
</dbReference>
<dbReference type="CDD" id="cd05379">
    <property type="entry name" value="CAP_bacterial"/>
    <property type="match status" value="1"/>
</dbReference>
<name>I3EID5_NEMP3</name>
<evidence type="ECO:0000313" key="4">
    <source>
        <dbReference type="EMBL" id="EIJ88982.1"/>
    </source>
</evidence>
<dbReference type="InParanoid" id="I3EID5"/>
<keyword evidence="5" id="KW-1185">Reference proteome</keyword>
<dbReference type="Gene3D" id="3.40.33.10">
    <property type="entry name" value="CAP"/>
    <property type="match status" value="1"/>
</dbReference>
<feature type="region of interest" description="Disordered" evidence="1">
    <location>
        <begin position="269"/>
        <end position="349"/>
    </location>
</feature>
<dbReference type="InterPro" id="IPR014044">
    <property type="entry name" value="CAP_dom"/>
</dbReference>
<proteinExistence type="predicted"/>
<keyword evidence="2" id="KW-0732">Signal</keyword>
<dbReference type="InterPro" id="IPR035940">
    <property type="entry name" value="CAP_sf"/>
</dbReference>
<accession>I3EID5</accession>
<evidence type="ECO:0000313" key="5">
    <source>
        <dbReference type="Proteomes" id="UP000002872"/>
    </source>
</evidence>
<reference evidence="4" key="1">
    <citation type="submission" date="2011-01" db="EMBL/GenBank/DDBJ databases">
        <title>The Genome Sequence of Nematocida parisii strain ERTm3.</title>
        <authorList>
            <consortium name="The Broad Institute Genome Sequencing Platform"/>
            <consortium name="The Broad Institute Genome Sequencing Center for Infectious Disease"/>
            <person name="Cuomo C."/>
            <person name="Troemel E."/>
            <person name="Young S.K."/>
            <person name="Zeng Q."/>
            <person name="Gargeya S."/>
            <person name="Fitzgerald M."/>
            <person name="Haas B."/>
            <person name="Abouelleil A."/>
            <person name="Alvarado L."/>
            <person name="Arachchi H.M."/>
            <person name="Berlin A."/>
            <person name="Chapman S.B."/>
            <person name="Gearin G."/>
            <person name="Goldberg J."/>
            <person name="Griggs A."/>
            <person name="Gujja S."/>
            <person name="Hansen M."/>
            <person name="Heiman D."/>
            <person name="Howarth C."/>
            <person name="Larimer J."/>
            <person name="Lui A."/>
            <person name="MacDonald P.J.P."/>
            <person name="McCowen C."/>
            <person name="Montmayeur A."/>
            <person name="Murphy C."/>
            <person name="Neiman D."/>
            <person name="Pearson M."/>
            <person name="Priest M."/>
            <person name="Roberts A."/>
            <person name="Saif S."/>
            <person name="Shea T."/>
            <person name="Sisk P."/>
            <person name="Stolte C."/>
            <person name="Sykes S."/>
            <person name="Wortman J."/>
            <person name="Nusbaum C."/>
            <person name="Birren B."/>
        </authorList>
    </citation>
    <scope>NUCLEOTIDE SEQUENCE</scope>
    <source>
        <strain evidence="4">ERTm3</strain>
    </source>
</reference>
<evidence type="ECO:0000259" key="3">
    <source>
        <dbReference type="Pfam" id="PF00188"/>
    </source>
</evidence>
<feature type="region of interest" description="Disordered" evidence="1">
    <location>
        <begin position="164"/>
        <end position="197"/>
    </location>
</feature>
<dbReference type="Pfam" id="PF00188">
    <property type="entry name" value="CAP"/>
    <property type="match status" value="1"/>
</dbReference>
<dbReference type="STRING" id="935791.I3EID5"/>
<dbReference type="SUPFAM" id="SSF55797">
    <property type="entry name" value="PR-1-like"/>
    <property type="match status" value="1"/>
</dbReference>
<feature type="chain" id="PRO_5003670669" description="SCP domain-containing protein" evidence="2">
    <location>
        <begin position="23"/>
        <end position="377"/>
    </location>
</feature>